<protein>
    <submittedName>
        <fullName evidence="2">Uncharacterized protein</fullName>
    </submittedName>
</protein>
<feature type="compositionally biased region" description="Low complexity" evidence="1">
    <location>
        <begin position="736"/>
        <end position="756"/>
    </location>
</feature>
<feature type="region of interest" description="Disordered" evidence="1">
    <location>
        <begin position="381"/>
        <end position="407"/>
    </location>
</feature>
<evidence type="ECO:0000313" key="2">
    <source>
        <dbReference type="EMBL" id="CDJ62168.1"/>
    </source>
</evidence>
<feature type="region of interest" description="Disordered" evidence="1">
    <location>
        <begin position="107"/>
        <end position="128"/>
    </location>
</feature>
<feature type="region of interest" description="Disordered" evidence="1">
    <location>
        <begin position="713"/>
        <end position="756"/>
    </location>
</feature>
<dbReference type="PANTHER" id="PTHR16525:SF0">
    <property type="entry name" value="PROTEIN C12ORF4"/>
    <property type="match status" value="1"/>
</dbReference>
<dbReference type="PANTHER" id="PTHR16525">
    <property type="entry name" value="PROTEIN C12ORF4"/>
    <property type="match status" value="1"/>
</dbReference>
<proteinExistence type="predicted"/>
<feature type="compositionally biased region" description="Low complexity" evidence="1">
    <location>
        <begin position="713"/>
        <end position="727"/>
    </location>
</feature>
<dbReference type="VEuPathDB" id="ToxoDB:ENH_00010010"/>
<dbReference type="Proteomes" id="UP000030754">
    <property type="component" value="Unassembled WGS sequence"/>
</dbReference>
<feature type="compositionally biased region" description="Low complexity" evidence="1">
    <location>
        <begin position="65"/>
        <end position="74"/>
    </location>
</feature>
<feature type="region of interest" description="Disordered" evidence="1">
    <location>
        <begin position="63"/>
        <end position="87"/>
    </location>
</feature>
<dbReference type="AlphaFoldDB" id="U6MGI0"/>
<dbReference type="RefSeq" id="XP_013439530.1">
    <property type="nucleotide sequence ID" value="XM_013584076.1"/>
</dbReference>
<dbReference type="OrthoDB" id="415359at2759"/>
<feature type="compositionally biased region" description="Low complexity" evidence="1">
    <location>
        <begin position="389"/>
        <end position="407"/>
    </location>
</feature>
<dbReference type="InterPro" id="IPR019311">
    <property type="entry name" value="Fy-3"/>
</dbReference>
<accession>U6MGI0</accession>
<evidence type="ECO:0000256" key="1">
    <source>
        <dbReference type="SAM" id="MobiDB-lite"/>
    </source>
</evidence>
<gene>
    <name evidence="2" type="ORF">ENH_00010010</name>
</gene>
<dbReference type="GO" id="GO:0005737">
    <property type="term" value="C:cytoplasm"/>
    <property type="evidence" value="ECO:0007669"/>
    <property type="project" value="TreeGrafter"/>
</dbReference>
<feature type="compositionally biased region" description="Basic and acidic residues" evidence="1">
    <location>
        <begin position="23"/>
        <end position="44"/>
    </location>
</feature>
<name>U6MGI0_9EIME</name>
<feature type="compositionally biased region" description="Basic and acidic residues" evidence="1">
    <location>
        <begin position="8"/>
        <end position="17"/>
    </location>
</feature>
<organism evidence="2 3">
    <name type="scientific">Eimeria necatrix</name>
    <dbReference type="NCBI Taxonomy" id="51315"/>
    <lineage>
        <taxon>Eukaryota</taxon>
        <taxon>Sar</taxon>
        <taxon>Alveolata</taxon>
        <taxon>Apicomplexa</taxon>
        <taxon>Conoidasida</taxon>
        <taxon>Coccidia</taxon>
        <taxon>Eucoccidiorida</taxon>
        <taxon>Eimeriorina</taxon>
        <taxon>Eimeriidae</taxon>
        <taxon>Eimeria</taxon>
    </lineage>
</organism>
<keyword evidence="3" id="KW-1185">Reference proteome</keyword>
<reference evidence="2" key="2">
    <citation type="submission" date="2013-10" db="EMBL/GenBank/DDBJ databases">
        <authorList>
            <person name="Aslett M."/>
        </authorList>
    </citation>
    <scope>NUCLEOTIDE SEQUENCE [LARGE SCALE GENOMIC DNA]</scope>
    <source>
        <strain evidence="2">Houghton</strain>
    </source>
</reference>
<dbReference type="GeneID" id="25471186"/>
<reference evidence="2" key="1">
    <citation type="submission" date="2013-10" db="EMBL/GenBank/DDBJ databases">
        <title>Genomic analysis of the causative agents of coccidiosis in chickens.</title>
        <authorList>
            <person name="Reid A.J."/>
            <person name="Blake D."/>
            <person name="Billington K."/>
            <person name="Browne H."/>
            <person name="Dunn M."/>
            <person name="Hung S."/>
            <person name="Kawahara F."/>
            <person name="Miranda-Saavedra D."/>
            <person name="Mourier T."/>
            <person name="Nagra H."/>
            <person name="Otto T.D."/>
            <person name="Rawlings N."/>
            <person name="Sanchez A."/>
            <person name="Sanders M."/>
            <person name="Subramaniam C."/>
            <person name="Tay Y."/>
            <person name="Dear P."/>
            <person name="Doerig C."/>
            <person name="Gruber A."/>
            <person name="Parkinson J."/>
            <person name="Shirley M."/>
            <person name="Wan K.L."/>
            <person name="Berriman M."/>
            <person name="Tomley F."/>
            <person name="Pain A."/>
        </authorList>
    </citation>
    <scope>NUCLEOTIDE SEQUENCE [LARGE SCALE GENOMIC DNA]</scope>
    <source>
        <strain evidence="2">Houghton</strain>
    </source>
</reference>
<dbReference type="EMBL" id="HG722370">
    <property type="protein sequence ID" value="CDJ62168.1"/>
    <property type="molecule type" value="Genomic_DNA"/>
</dbReference>
<evidence type="ECO:0000313" key="3">
    <source>
        <dbReference type="Proteomes" id="UP000030754"/>
    </source>
</evidence>
<sequence>MKQRETHHHQQDNEKPHQQQQDHLGRKQVETQETGEVQRRHNLEDQPGIPESETASLLQYSGCPSAAEAGSSSAHHSEDTPRGCPTEVVNLSHGTILIWAPAGSASVGPTSAAAEAESQSYPNRAIGNPSADTGYSPLAPHCFVPLRPGAALNLSSVLQQQLMHQQRHHARLSSTTVVRQVLLAEERRAAFFAPQRLPLILYLSSYLVPAKQRQNRTQSEQILGKKTWPNGKPRVKVALSSWAATQAAPEAAGASPEIVDAAFLASLLWAVASWFSRLAELVPVSAEAATAALGLCTTTSARAAALAVADGCNEATAVASAASATLQLHDQPCAVPAQSLAAGAACLQGGISPRLAALRAVAYWCCCCTLAEQEATHEMQRKLSRKQQRQQNESASSGSGSTEALLENSNSLSSSTTLLRQLHQECSESFAQLLLQQREAQQHLAERQGIEMEAACALREKQEQALHAAVAARAESGEDPEDANETAVVAAAAALTGCEKGLQELVQQHLSECELLDRHWKHEQQLLRQQQLRMFKDVAADLYLLQHGSAALIGAARQGLVLPPLPSADETDTWAFSWQQQEQPQEHQLHGQHEQRSWRQVGEAARQLFKKGGSSYSLEGVSLHTTPLCKDFTVVAAGAADAAAEERLYGGDSGAARPKTAAGPVASILGLVGAAASGRYNGLQQQQKHQQKQSAAHTVHRGEVIDEGRSAQVQLMEQQQQKQQTQQGSTSDLNASALQHQQSKQRQRQLAAAAAAHQGPVFDMPRLLQGITGSALPPQQRRIAALQQHHQQNKFPRQVGGVQEHAQLRLIIGAQQRRTFWLHVCTGVLADFFPSKVASAFPMQQQPRHGDGSFSCAGQWLSMLGRGDASLYEGPAEGWVGGFTSYCYRNVRDMRVSPHFYFSGSTGRPSCGEPSNKERPEGPFDHLFAALERGPRASLSGAVLPTGPALQESSACIRARNDAPDLLLPSLEEQKRLLRAAVDAVRPSSVSHNGHQRLLLQQGEVFVSRHAAGLRPQICFHLVVASVRQDDDKPQTPSAVAPFVETSDAGCVAVHSSRASSHRTLTT</sequence>
<feature type="region of interest" description="Disordered" evidence="1">
    <location>
        <begin position="1"/>
        <end position="50"/>
    </location>
</feature>